<dbReference type="AlphaFoldDB" id="A0A097R4X2"/>
<dbReference type="HOGENOM" id="CLU_000445_20_10_6"/>
<evidence type="ECO:0000256" key="13">
    <source>
        <dbReference type="ARBA" id="ARBA00023136"/>
    </source>
</evidence>
<dbReference type="InterPro" id="IPR011712">
    <property type="entry name" value="Sig_transdc_His_kin_sub3_dim/P"/>
</dbReference>
<feature type="domain" description="Histidine kinase" evidence="17">
    <location>
        <begin position="403"/>
        <end position="593"/>
    </location>
</feature>
<keyword evidence="10 14" id="KW-0067">ATP-binding</keyword>
<evidence type="ECO:0000256" key="11">
    <source>
        <dbReference type="ARBA" id="ARBA00022989"/>
    </source>
</evidence>
<dbReference type="InterPro" id="IPR003660">
    <property type="entry name" value="HAMP_dom"/>
</dbReference>
<dbReference type="Pfam" id="PF00672">
    <property type="entry name" value="HAMP"/>
    <property type="match status" value="1"/>
</dbReference>
<keyword evidence="5" id="KW-0597">Phosphoprotein</keyword>
<dbReference type="EMBL" id="CP009706">
    <property type="protein sequence ID" value="AIU73777.1"/>
    <property type="molecule type" value="Genomic_DNA"/>
</dbReference>
<keyword evidence="11 16" id="KW-1133">Transmembrane helix</keyword>
<evidence type="ECO:0000256" key="8">
    <source>
        <dbReference type="ARBA" id="ARBA00022741"/>
    </source>
</evidence>
<keyword evidence="20" id="KW-1185">Reference proteome</keyword>
<dbReference type="CDD" id="cd06225">
    <property type="entry name" value="HAMP"/>
    <property type="match status" value="1"/>
</dbReference>
<dbReference type="PROSITE" id="PS50885">
    <property type="entry name" value="HAMP"/>
    <property type="match status" value="1"/>
</dbReference>
<dbReference type="SUPFAM" id="SSF158472">
    <property type="entry name" value="HAMP domain-like"/>
    <property type="match status" value="1"/>
</dbReference>
<comment type="catalytic activity">
    <reaction evidence="1 14">
        <text>ATP + protein L-histidine = ADP + protein N-phospho-L-histidine.</text>
        <dbReference type="EC" id="2.7.13.3"/>
    </reaction>
</comment>
<dbReference type="PROSITE" id="PS50109">
    <property type="entry name" value="HIS_KIN"/>
    <property type="match status" value="1"/>
</dbReference>
<dbReference type="GO" id="GO:0005524">
    <property type="term" value="F:ATP binding"/>
    <property type="evidence" value="ECO:0007669"/>
    <property type="project" value="UniProtKB-UniRule"/>
</dbReference>
<keyword evidence="8 14" id="KW-0547">Nucleotide-binding</keyword>
<keyword evidence="9 14" id="KW-0418">Kinase</keyword>
<feature type="domain" description="HAMP" evidence="18">
    <location>
        <begin position="177"/>
        <end position="230"/>
    </location>
</feature>
<feature type="coiled-coil region" evidence="15">
    <location>
        <begin position="434"/>
        <end position="461"/>
    </location>
</feature>
<comment type="subcellular location">
    <subcellularLocation>
        <location evidence="2">Cell inner membrane</location>
        <topology evidence="2">Multi-pass membrane protein</topology>
    </subcellularLocation>
</comment>
<dbReference type="SUPFAM" id="SSF55874">
    <property type="entry name" value="ATPase domain of HSP90 chaperone/DNA topoisomerase II/histidine kinase"/>
    <property type="match status" value="1"/>
</dbReference>
<dbReference type="GO" id="GO:0005886">
    <property type="term" value="C:plasma membrane"/>
    <property type="evidence" value="ECO:0007669"/>
    <property type="project" value="UniProtKB-SubCell"/>
</dbReference>
<keyword evidence="3 14" id="KW-1003">Cell membrane</keyword>
<name>A0A097R4X2_HAFAL</name>
<evidence type="ECO:0000256" key="12">
    <source>
        <dbReference type="ARBA" id="ARBA00023012"/>
    </source>
</evidence>
<keyword evidence="13 14" id="KW-0472">Membrane</keyword>
<evidence type="ECO:0000259" key="17">
    <source>
        <dbReference type="PROSITE" id="PS50109"/>
    </source>
</evidence>
<keyword evidence="6 14" id="KW-0808">Transferase</keyword>
<dbReference type="Gene3D" id="1.10.8.500">
    <property type="entry name" value="HAMP domain in histidine kinase"/>
    <property type="match status" value="1"/>
</dbReference>
<dbReference type="Proteomes" id="UP000029986">
    <property type="component" value="Chromosome"/>
</dbReference>
<dbReference type="InterPro" id="IPR016380">
    <property type="entry name" value="Sig_transdc_His_kin_NarX/NarQ"/>
</dbReference>
<dbReference type="InterPro" id="IPR036890">
    <property type="entry name" value="HATPase_C_sf"/>
</dbReference>
<dbReference type="GO" id="GO:0046983">
    <property type="term" value="F:protein dimerization activity"/>
    <property type="evidence" value="ECO:0007669"/>
    <property type="project" value="UniProtKB-UniRule"/>
</dbReference>
<dbReference type="InterPro" id="IPR050482">
    <property type="entry name" value="Sensor_HK_TwoCompSys"/>
</dbReference>
<dbReference type="PATRIC" id="fig|1453496.5.peg.3319"/>
<evidence type="ECO:0000256" key="3">
    <source>
        <dbReference type="ARBA" id="ARBA00022475"/>
    </source>
</evidence>
<dbReference type="KEGG" id="hav:AT03_16210"/>
<dbReference type="InterPro" id="IPR042295">
    <property type="entry name" value="NarX-like_N_sf"/>
</dbReference>
<dbReference type="PANTHER" id="PTHR24421">
    <property type="entry name" value="NITRATE/NITRITE SENSOR PROTEIN NARX-RELATED"/>
    <property type="match status" value="1"/>
</dbReference>
<keyword evidence="4 14" id="KW-0997">Cell inner membrane</keyword>
<evidence type="ECO:0000256" key="7">
    <source>
        <dbReference type="ARBA" id="ARBA00022692"/>
    </source>
</evidence>
<dbReference type="InterPro" id="IPR029095">
    <property type="entry name" value="NarX-like_N"/>
</dbReference>
<dbReference type="InterPro" id="IPR005467">
    <property type="entry name" value="His_kinase_dom"/>
</dbReference>
<accession>A0A097R4X2</accession>
<evidence type="ECO:0000256" key="4">
    <source>
        <dbReference type="ARBA" id="ARBA00022519"/>
    </source>
</evidence>
<evidence type="ECO:0000256" key="5">
    <source>
        <dbReference type="ARBA" id="ARBA00022553"/>
    </source>
</evidence>
<dbReference type="NCBIfam" id="NF007896">
    <property type="entry name" value="PRK10600.1"/>
    <property type="match status" value="1"/>
</dbReference>
<evidence type="ECO:0000256" key="14">
    <source>
        <dbReference type="PIRNR" id="PIRNR003167"/>
    </source>
</evidence>
<dbReference type="Gene3D" id="1.20.5.1930">
    <property type="match status" value="1"/>
</dbReference>
<dbReference type="CDD" id="cd16917">
    <property type="entry name" value="HATPase_UhpB-NarQ-NarX-like"/>
    <property type="match status" value="1"/>
</dbReference>
<dbReference type="Pfam" id="PF07730">
    <property type="entry name" value="HisKA_3"/>
    <property type="match status" value="1"/>
</dbReference>
<dbReference type="Gene3D" id="1.20.120.960">
    <property type="entry name" value="Histidine kinase NarX, sensor domain"/>
    <property type="match status" value="1"/>
</dbReference>
<keyword evidence="12 14" id="KW-0902">Two-component regulatory system</keyword>
<dbReference type="InterPro" id="IPR003594">
    <property type="entry name" value="HATPase_dom"/>
</dbReference>
<dbReference type="EC" id="2.7.13.3" evidence="14"/>
<dbReference type="Pfam" id="PF13675">
    <property type="entry name" value="PilJ"/>
    <property type="match status" value="1"/>
</dbReference>
<keyword evidence="7 16" id="KW-0812">Transmembrane</keyword>
<evidence type="ECO:0000313" key="20">
    <source>
        <dbReference type="Proteomes" id="UP000029986"/>
    </source>
</evidence>
<gene>
    <name evidence="19" type="ORF">AT03_16210</name>
</gene>
<evidence type="ECO:0000256" key="6">
    <source>
        <dbReference type="ARBA" id="ARBA00022679"/>
    </source>
</evidence>
<keyword evidence="15" id="KW-0175">Coiled coil</keyword>
<feature type="transmembrane region" description="Helical" evidence="16">
    <location>
        <begin position="155"/>
        <end position="175"/>
    </location>
</feature>
<evidence type="ECO:0000313" key="19">
    <source>
        <dbReference type="EMBL" id="AIU73777.1"/>
    </source>
</evidence>
<dbReference type="SMART" id="SM00304">
    <property type="entry name" value="HAMP"/>
    <property type="match status" value="1"/>
</dbReference>
<dbReference type="eggNOG" id="COG3850">
    <property type="taxonomic scope" value="Bacteria"/>
</dbReference>
<dbReference type="Pfam" id="PF02518">
    <property type="entry name" value="HATPase_c"/>
    <property type="match status" value="1"/>
</dbReference>
<proteinExistence type="predicted"/>
<dbReference type="CDD" id="cd22900">
    <property type="entry name" value="NarX_sensor"/>
    <property type="match status" value="1"/>
</dbReference>
<evidence type="ECO:0000259" key="18">
    <source>
        <dbReference type="PROSITE" id="PS50885"/>
    </source>
</evidence>
<dbReference type="PANTHER" id="PTHR24421:SF51">
    <property type="entry name" value="NITRATE_NITRITE SENSOR PROTEIN NARX"/>
    <property type="match status" value="1"/>
</dbReference>
<protein>
    <recommendedName>
        <fullName evidence="14">Sensor protein</fullName>
        <ecNumber evidence="14">2.7.13.3</ecNumber>
    </recommendedName>
</protein>
<dbReference type="Gene3D" id="3.30.565.10">
    <property type="entry name" value="Histidine kinase-like ATPase, C-terminal domain"/>
    <property type="match status" value="1"/>
</dbReference>
<evidence type="ECO:0000256" key="16">
    <source>
        <dbReference type="SAM" id="Phobius"/>
    </source>
</evidence>
<reference evidence="19 20" key="1">
    <citation type="journal article" date="2014" name="Gut Pathog.">
        <title>Gene clusters of Hafnia alvei strain FB1 important in survival and pathogenesis: a draft genome perspective.</title>
        <authorList>
            <person name="Tan J.Y."/>
            <person name="Yin W.F."/>
            <person name="Chan K.G."/>
        </authorList>
    </citation>
    <scope>NUCLEOTIDE SEQUENCE [LARGE SCALE GENOMIC DNA]</scope>
    <source>
        <strain evidence="19 20">FB1</strain>
    </source>
</reference>
<dbReference type="RefSeq" id="WP_025799848.1">
    <property type="nucleotide sequence ID" value="NZ_CP009706.1"/>
</dbReference>
<dbReference type="OrthoDB" id="9811306at2"/>
<evidence type="ECO:0000256" key="9">
    <source>
        <dbReference type="ARBA" id="ARBA00022777"/>
    </source>
</evidence>
<dbReference type="SMART" id="SM00387">
    <property type="entry name" value="HATPase_c"/>
    <property type="match status" value="1"/>
</dbReference>
<evidence type="ECO:0000256" key="1">
    <source>
        <dbReference type="ARBA" id="ARBA00000085"/>
    </source>
</evidence>
<evidence type="ECO:0000256" key="10">
    <source>
        <dbReference type="ARBA" id="ARBA00022840"/>
    </source>
</evidence>
<dbReference type="GO" id="GO:0000155">
    <property type="term" value="F:phosphorelay sensor kinase activity"/>
    <property type="evidence" value="ECO:0007669"/>
    <property type="project" value="UniProtKB-UniRule"/>
</dbReference>
<dbReference type="PIRSF" id="PIRSF003167">
    <property type="entry name" value="STHK_NarX/NarQ"/>
    <property type="match status" value="1"/>
</dbReference>
<evidence type="ECO:0000256" key="2">
    <source>
        <dbReference type="ARBA" id="ARBA00004429"/>
    </source>
</evidence>
<sequence>MKHFCARFSIVSQVAVLMLLLGICGIAGMSVSSWMAQSIQGNAHAINTSGSLRMQSYRLLSMVPLNANTDSKRCLDELNNDLNSPVLLSAVKEEHLNTQFSALQQAWQGDLRPALLAAQHPDDARDNVAKFVGHLDELVSAIDHQTEQRLTMVSMVQKIFIILTLLLLVGTVVYLRRRLLHPWRQLVGMSQAIGQGNFSQRFQQTDHQDEMAILGSTLNAMSSELSLMYGKLEQLVEQKTTDLQKKNQVLSYLYRASRQLHSRAPLCSRLLPVLTELQELTPLHSLQIRLYENNSDEQFDELNCVETQRPKHCPDTHCVQCLNHSEHVPNKPSSTVSWSLNDQSGRYGLILAQLPEGVTLQPEQKQLMMTLSEQITSTLALEQQADQQQQLAVMEERSAIARELHDSIAQSLSCLKMKISYLQMQSTALPDNIQTQLQEMREELNAAYRQLRELLTTFRLKLSEPGLLAALQVTVAEFNQRFGFTIHFDYQLPAKSVPSHQAIHLVQIAREALSNILKHAQATQVDMTITLQDDEIVMSICDNGLGISTSPERQNHYGLVIMSDRAQSLNGECRISRRASGGTEVRVTFPQEIR</sequence>
<evidence type="ECO:0000256" key="15">
    <source>
        <dbReference type="SAM" id="Coils"/>
    </source>
</evidence>
<organism evidence="19 20">
    <name type="scientific">Hafnia alvei FB1</name>
    <dbReference type="NCBI Taxonomy" id="1453496"/>
    <lineage>
        <taxon>Bacteria</taxon>
        <taxon>Pseudomonadati</taxon>
        <taxon>Pseudomonadota</taxon>
        <taxon>Gammaproteobacteria</taxon>
        <taxon>Enterobacterales</taxon>
        <taxon>Hafniaceae</taxon>
        <taxon>Hafnia</taxon>
    </lineage>
</organism>